<dbReference type="PANTHER" id="PTHR30466:SF1">
    <property type="entry name" value="FMN REDUCTASE (NADH) RUTF"/>
    <property type="match status" value="1"/>
</dbReference>
<dbReference type="SUPFAM" id="SSF50475">
    <property type="entry name" value="FMN-binding split barrel"/>
    <property type="match status" value="1"/>
</dbReference>
<dbReference type="PATRIC" id="fig|433924.3.peg.1567"/>
<keyword evidence="4 5" id="KW-0520">NAD</keyword>
<accession>A0A147HC07</accession>
<dbReference type="Gene3D" id="2.30.110.10">
    <property type="entry name" value="Electron Transport, Fmn-binding Protein, Chain A"/>
    <property type="match status" value="1"/>
</dbReference>
<evidence type="ECO:0000256" key="2">
    <source>
        <dbReference type="ARBA" id="ARBA00022643"/>
    </source>
</evidence>
<dbReference type="Pfam" id="PF01613">
    <property type="entry name" value="Flavin_Reduct"/>
    <property type="match status" value="1"/>
</dbReference>
<evidence type="ECO:0000313" key="7">
    <source>
        <dbReference type="EMBL" id="KTT27371.1"/>
    </source>
</evidence>
<evidence type="ECO:0000256" key="5">
    <source>
        <dbReference type="HAMAP-Rule" id="MF_00833"/>
    </source>
</evidence>
<keyword evidence="8" id="KW-1185">Reference proteome</keyword>
<dbReference type="InterPro" id="IPR019917">
    <property type="entry name" value="RutF"/>
</dbReference>
<feature type="domain" description="Flavin reductase like" evidence="6">
    <location>
        <begin position="28"/>
        <end position="173"/>
    </location>
</feature>
<dbReference type="AlphaFoldDB" id="A0A147HC07"/>
<keyword evidence="1 5" id="KW-0285">Flavoprotein</keyword>
<dbReference type="HAMAP" id="MF_00833">
    <property type="entry name" value="RutF"/>
    <property type="match status" value="1"/>
</dbReference>
<protein>
    <recommendedName>
        <fullName evidence="5">FMN reductase (NADH) RutF</fullName>
        <ecNumber evidence="5">1.5.1.42</ecNumber>
    </recommendedName>
    <alternativeName>
        <fullName evidence="5">FMN reductase</fullName>
    </alternativeName>
    <alternativeName>
        <fullName evidence="5">NADH-flavin reductase RutF</fullName>
    </alternativeName>
    <alternativeName>
        <fullName evidence="5">NADH:flavin oxidoreductase</fullName>
    </alternativeName>
</protein>
<name>A0A147HC07_9BURK</name>
<keyword evidence="3 5" id="KW-0560">Oxidoreductase</keyword>
<dbReference type="GO" id="GO:0042602">
    <property type="term" value="F:riboflavin reductase (NADPH) activity"/>
    <property type="evidence" value="ECO:0007669"/>
    <property type="project" value="UniProtKB-UniRule"/>
</dbReference>
<dbReference type="InterPro" id="IPR050268">
    <property type="entry name" value="NADH-dep_flavin_reductase"/>
</dbReference>
<dbReference type="EMBL" id="LDSL01000017">
    <property type="protein sequence ID" value="KTT27371.1"/>
    <property type="molecule type" value="Genomic_DNA"/>
</dbReference>
<evidence type="ECO:0000259" key="6">
    <source>
        <dbReference type="SMART" id="SM00903"/>
    </source>
</evidence>
<reference evidence="7 8" key="1">
    <citation type="journal article" date="2016" name="Front. Microbiol.">
        <title>Genomic Resource of Rice Seed Associated Bacteria.</title>
        <authorList>
            <person name="Midha S."/>
            <person name="Bansal K."/>
            <person name="Sharma S."/>
            <person name="Kumar N."/>
            <person name="Patil P.P."/>
            <person name="Chaudhry V."/>
            <person name="Patil P.B."/>
        </authorList>
    </citation>
    <scope>NUCLEOTIDE SEQUENCE [LARGE SCALE GENOMIC DNA]</scope>
    <source>
        <strain evidence="7 8">NS331</strain>
    </source>
</reference>
<evidence type="ECO:0000256" key="4">
    <source>
        <dbReference type="ARBA" id="ARBA00023027"/>
    </source>
</evidence>
<dbReference type="RefSeq" id="WP_058640377.1">
    <property type="nucleotide sequence ID" value="NZ_LDSL01000017.1"/>
</dbReference>
<dbReference type="PANTHER" id="PTHR30466">
    <property type="entry name" value="FLAVIN REDUCTASE"/>
    <property type="match status" value="1"/>
</dbReference>
<dbReference type="GO" id="GO:0006212">
    <property type="term" value="P:uracil catabolic process"/>
    <property type="evidence" value="ECO:0007669"/>
    <property type="project" value="UniProtKB-UniRule"/>
</dbReference>
<dbReference type="GO" id="GO:0052874">
    <property type="term" value="F:FMN reductase (NADH) activity"/>
    <property type="evidence" value="ECO:0007669"/>
    <property type="project" value="UniProtKB-EC"/>
</dbReference>
<dbReference type="InterPro" id="IPR002563">
    <property type="entry name" value="Flavin_Rdtase-like_dom"/>
</dbReference>
<gene>
    <name evidence="5" type="primary">rutF</name>
    <name evidence="7" type="ORF">NS331_02090</name>
</gene>
<dbReference type="GO" id="GO:0019740">
    <property type="term" value="P:nitrogen utilization"/>
    <property type="evidence" value="ECO:0007669"/>
    <property type="project" value="UniProtKB-UniRule"/>
</dbReference>
<evidence type="ECO:0000256" key="1">
    <source>
        <dbReference type="ARBA" id="ARBA00022630"/>
    </source>
</evidence>
<evidence type="ECO:0000256" key="3">
    <source>
        <dbReference type="ARBA" id="ARBA00023002"/>
    </source>
</evidence>
<dbReference type="NCBIfam" id="TIGR03615">
    <property type="entry name" value="RutF"/>
    <property type="match status" value="1"/>
</dbReference>
<evidence type="ECO:0000313" key="8">
    <source>
        <dbReference type="Proteomes" id="UP000072741"/>
    </source>
</evidence>
<comment type="caution">
    <text evidence="7">The sequence shown here is derived from an EMBL/GenBank/DDBJ whole genome shotgun (WGS) entry which is preliminary data.</text>
</comment>
<comment type="function">
    <text evidence="5">Catalyzes the reduction of FMN to FMNH2 which is used to reduce pyrimidine by RutA via the Rut pathway.</text>
</comment>
<dbReference type="EC" id="1.5.1.42" evidence="5"/>
<sequence>MSTAPIPAPTALLAATVPPERADYRNAMARLGAAVNIITTDGPGGRAGFTASAVCSVTDDPPTLLVCLNRSASVYPVFQANGVLCVNVLGAGQQPLSNLFGGKTPMDERFAAAQWHASASGVPVLAEAAATFECRVVNRTAVGTHDVLFCEVDAVRVGDAAHGLVYFDRRYHDLLPPSAAH</sequence>
<dbReference type="GO" id="GO:0010181">
    <property type="term" value="F:FMN binding"/>
    <property type="evidence" value="ECO:0007669"/>
    <property type="project" value="InterPro"/>
</dbReference>
<proteinExistence type="inferred from homology"/>
<keyword evidence="2 5" id="KW-0288">FMN</keyword>
<comment type="similarity">
    <text evidence="5">Belongs to the non-flavoprotein flavin reductase family. RutF subfamily.</text>
</comment>
<organism evidence="7 8">
    <name type="scientific">Pseudacidovorax intermedius</name>
    <dbReference type="NCBI Taxonomy" id="433924"/>
    <lineage>
        <taxon>Bacteria</taxon>
        <taxon>Pseudomonadati</taxon>
        <taxon>Pseudomonadota</taxon>
        <taxon>Betaproteobacteria</taxon>
        <taxon>Burkholderiales</taxon>
        <taxon>Comamonadaceae</taxon>
        <taxon>Pseudacidovorax</taxon>
    </lineage>
</organism>
<dbReference type="Proteomes" id="UP000072741">
    <property type="component" value="Unassembled WGS sequence"/>
</dbReference>
<dbReference type="InterPro" id="IPR012349">
    <property type="entry name" value="Split_barrel_FMN-bd"/>
</dbReference>
<comment type="catalytic activity">
    <reaction evidence="5">
        <text>FMNH2 + NAD(+) = FMN + NADH + 2 H(+)</text>
        <dbReference type="Rhea" id="RHEA:21620"/>
        <dbReference type="ChEBI" id="CHEBI:15378"/>
        <dbReference type="ChEBI" id="CHEBI:57540"/>
        <dbReference type="ChEBI" id="CHEBI:57618"/>
        <dbReference type="ChEBI" id="CHEBI:57945"/>
        <dbReference type="ChEBI" id="CHEBI:58210"/>
        <dbReference type="EC" id="1.5.1.42"/>
    </reaction>
</comment>
<dbReference type="SMART" id="SM00903">
    <property type="entry name" value="Flavin_Reduct"/>
    <property type="match status" value="1"/>
</dbReference>